<reference evidence="2 3" key="2">
    <citation type="submission" date="2024-07" db="EMBL/GenBank/DDBJ databases">
        <authorList>
            <person name="Akdeniz Z."/>
        </authorList>
    </citation>
    <scope>NUCLEOTIDE SEQUENCE [LARGE SCALE GENOMIC DNA]</scope>
</reference>
<evidence type="ECO:0000313" key="1">
    <source>
        <dbReference type="EMBL" id="CAI9933035.1"/>
    </source>
</evidence>
<proteinExistence type="predicted"/>
<keyword evidence="3" id="KW-1185">Reference proteome</keyword>
<sequence length="389" mass="45957">MNQDEIIQQVIKKQYELAQKQILKSNKNNISSSDITKDVQINQTPEISRNKQKARLSKKLDQNIQEQSDISSDYELVKPNIKKLRAKAKKICKRLAEEPSEVLLDFEFSSSYSENTKNKISELKSKIKRKSPAELTDYHTQLFKEALKFYTDVQQATPKQICEIIDNLTPGSAECKCFWNGLANNNFPKKNPCEYKSYYQRSYKRAAYSDKLNNDDKLQLRALYNKNIFANISKLTQEAIDTFLSGRDIFPEEIHKFISKYSYNVRKEEFPYYPKKEEKSTKIFFMQMKATENEEDYHHNLYNRGLRAIQYLDIIESKSQLCLAVHYLKGEQNEAFWNYVVQNDERKLGISQLQSFYKEQYEKHCAEYIKRKKLMRSGIQQKNGQQMQD</sequence>
<organism evidence="1">
    <name type="scientific">Hexamita inflata</name>
    <dbReference type="NCBI Taxonomy" id="28002"/>
    <lineage>
        <taxon>Eukaryota</taxon>
        <taxon>Metamonada</taxon>
        <taxon>Diplomonadida</taxon>
        <taxon>Hexamitidae</taxon>
        <taxon>Hexamitinae</taxon>
        <taxon>Hexamita</taxon>
    </lineage>
</organism>
<name>A0AA86PAC1_9EUKA</name>
<reference evidence="1" key="1">
    <citation type="submission" date="2023-06" db="EMBL/GenBank/DDBJ databases">
        <authorList>
            <person name="Kurt Z."/>
        </authorList>
    </citation>
    <scope>NUCLEOTIDE SEQUENCE</scope>
</reference>
<dbReference type="EMBL" id="CATOUU010000531">
    <property type="protein sequence ID" value="CAI9933035.1"/>
    <property type="molecule type" value="Genomic_DNA"/>
</dbReference>
<gene>
    <name evidence="1" type="ORF">HINF_LOCUS20680</name>
    <name evidence="2" type="ORF">HINF_LOCUS2226</name>
</gene>
<dbReference type="EMBL" id="CAXDID020000004">
    <property type="protein sequence ID" value="CAL5973139.1"/>
    <property type="molecule type" value="Genomic_DNA"/>
</dbReference>
<protein>
    <submittedName>
        <fullName evidence="2">Hypothetical_protein</fullName>
    </submittedName>
</protein>
<evidence type="ECO:0000313" key="3">
    <source>
        <dbReference type="Proteomes" id="UP001642409"/>
    </source>
</evidence>
<evidence type="ECO:0000313" key="2">
    <source>
        <dbReference type="EMBL" id="CAL5973139.1"/>
    </source>
</evidence>
<accession>A0AA86PAC1</accession>
<comment type="caution">
    <text evidence="1">The sequence shown here is derived from an EMBL/GenBank/DDBJ whole genome shotgun (WGS) entry which is preliminary data.</text>
</comment>
<dbReference type="AlphaFoldDB" id="A0AA86PAC1"/>
<dbReference type="Proteomes" id="UP001642409">
    <property type="component" value="Unassembled WGS sequence"/>
</dbReference>